<accession>L1JYH9</accession>
<dbReference type="AlphaFoldDB" id="L1JYH9"/>
<proteinExistence type="predicted"/>
<evidence type="ECO:0000313" key="2">
    <source>
        <dbReference type="EMBL" id="EKX53384.1"/>
    </source>
</evidence>
<dbReference type="EnsemblProtists" id="EKX53384">
    <property type="protein sequence ID" value="EKX53384"/>
    <property type="gene ID" value="GUITHDRAFT_161037"/>
</dbReference>
<evidence type="ECO:0000313" key="4">
    <source>
        <dbReference type="Proteomes" id="UP000011087"/>
    </source>
</evidence>
<protein>
    <submittedName>
        <fullName evidence="2 3">Uncharacterized protein</fullName>
    </submittedName>
</protein>
<keyword evidence="4" id="KW-1185">Reference proteome</keyword>
<keyword evidence="1" id="KW-0175">Coiled coil</keyword>
<dbReference type="Proteomes" id="UP000011087">
    <property type="component" value="Unassembled WGS sequence"/>
</dbReference>
<dbReference type="PaxDb" id="55529-EKX53384"/>
<evidence type="ECO:0000313" key="3">
    <source>
        <dbReference type="EnsemblProtists" id="EKX53384"/>
    </source>
</evidence>
<reference evidence="3" key="3">
    <citation type="submission" date="2015-06" db="UniProtKB">
        <authorList>
            <consortium name="EnsemblProtists"/>
        </authorList>
    </citation>
    <scope>IDENTIFICATION</scope>
</reference>
<dbReference type="GeneID" id="17309937"/>
<evidence type="ECO:0000256" key="1">
    <source>
        <dbReference type="SAM" id="Coils"/>
    </source>
</evidence>
<dbReference type="RefSeq" id="XP_005840364.1">
    <property type="nucleotide sequence ID" value="XM_005840307.1"/>
</dbReference>
<name>L1JYH9_GUITC</name>
<reference evidence="2 4" key="1">
    <citation type="journal article" date="2012" name="Nature">
        <title>Algal genomes reveal evolutionary mosaicism and the fate of nucleomorphs.</title>
        <authorList>
            <consortium name="DOE Joint Genome Institute"/>
            <person name="Curtis B.A."/>
            <person name="Tanifuji G."/>
            <person name="Burki F."/>
            <person name="Gruber A."/>
            <person name="Irimia M."/>
            <person name="Maruyama S."/>
            <person name="Arias M.C."/>
            <person name="Ball S.G."/>
            <person name="Gile G.H."/>
            <person name="Hirakawa Y."/>
            <person name="Hopkins J.F."/>
            <person name="Kuo A."/>
            <person name="Rensing S.A."/>
            <person name="Schmutz J."/>
            <person name="Symeonidi A."/>
            <person name="Elias M."/>
            <person name="Eveleigh R.J."/>
            <person name="Herman E.K."/>
            <person name="Klute M.J."/>
            <person name="Nakayama T."/>
            <person name="Obornik M."/>
            <person name="Reyes-Prieto A."/>
            <person name="Armbrust E.V."/>
            <person name="Aves S.J."/>
            <person name="Beiko R.G."/>
            <person name="Coutinho P."/>
            <person name="Dacks J.B."/>
            <person name="Durnford D.G."/>
            <person name="Fast N.M."/>
            <person name="Green B.R."/>
            <person name="Grisdale C.J."/>
            <person name="Hempel F."/>
            <person name="Henrissat B."/>
            <person name="Hoppner M.P."/>
            <person name="Ishida K."/>
            <person name="Kim E."/>
            <person name="Koreny L."/>
            <person name="Kroth P.G."/>
            <person name="Liu Y."/>
            <person name="Malik S.B."/>
            <person name="Maier U.G."/>
            <person name="McRose D."/>
            <person name="Mock T."/>
            <person name="Neilson J.A."/>
            <person name="Onodera N.T."/>
            <person name="Poole A.M."/>
            <person name="Pritham E.J."/>
            <person name="Richards T.A."/>
            <person name="Rocap G."/>
            <person name="Roy S.W."/>
            <person name="Sarai C."/>
            <person name="Schaack S."/>
            <person name="Shirato S."/>
            <person name="Slamovits C.H."/>
            <person name="Spencer D.F."/>
            <person name="Suzuki S."/>
            <person name="Worden A.Z."/>
            <person name="Zauner S."/>
            <person name="Barry K."/>
            <person name="Bell C."/>
            <person name="Bharti A.K."/>
            <person name="Crow J.A."/>
            <person name="Grimwood J."/>
            <person name="Kramer R."/>
            <person name="Lindquist E."/>
            <person name="Lucas S."/>
            <person name="Salamov A."/>
            <person name="McFadden G.I."/>
            <person name="Lane C.E."/>
            <person name="Keeling P.J."/>
            <person name="Gray M.W."/>
            <person name="Grigoriev I.V."/>
            <person name="Archibald J.M."/>
        </authorList>
    </citation>
    <scope>NUCLEOTIDE SEQUENCE</scope>
    <source>
        <strain evidence="2 4">CCMP2712</strain>
    </source>
</reference>
<dbReference type="HOGENOM" id="CLU_403074_0_0_1"/>
<feature type="coiled-coil region" evidence="1">
    <location>
        <begin position="118"/>
        <end position="145"/>
    </location>
</feature>
<organism evidence="2">
    <name type="scientific">Guillardia theta (strain CCMP2712)</name>
    <name type="common">Cryptophyte</name>
    <dbReference type="NCBI Taxonomy" id="905079"/>
    <lineage>
        <taxon>Eukaryota</taxon>
        <taxon>Cryptophyceae</taxon>
        <taxon>Pyrenomonadales</taxon>
        <taxon>Geminigeraceae</taxon>
        <taxon>Guillardia</taxon>
    </lineage>
</organism>
<dbReference type="EMBL" id="JH992970">
    <property type="protein sequence ID" value="EKX53384.1"/>
    <property type="molecule type" value="Genomic_DNA"/>
</dbReference>
<gene>
    <name evidence="2" type="ORF">GUITHDRAFT_161037</name>
</gene>
<sequence>MVIGHTPAQLGDDPIVRLRFAPLMPSATRAARVALKEREKIRPPDPEKLGEKLGHKEAVAGSSKFKYDENRWAKIPDPRTGVLSDDPYKNPYPWFGRAFDVQAKWIKQARDFQRKVNEKALQTKNEKMKNKIQCVKDREAKLVQKETTGAIIRQAPARRRPVQEKTMKVKHEALAATCSGLISAVGGDAEASKLSTQEPLVIIDGPVAPPKYVGGFVKQKEPERYNMYRVDNPLAAAKNVDPGERARRATAFLLLSKPNNSWSRQRSQDLATEIAIVLELEDSGVQIERVLKETGQSSAADSIKIQFSIGRSCEQDGCVEDSFLDPEFFSNLLLSFVYAVRSKHGGIMAEEKTRFSNLVVHKAQGLMEMIEGMPLLSCVVDVEVKETKRKERERSLGKFSQDQEDTRRKIVDLIVQHQAYEDDTLLILLLQFVGYYGGDDMVLQVLMKCVEEFALGDRFIQVFEKIFLPFEHVSRGVRSKEKGGKHFENFLNQLHALHVESEEAYPLRTQVDVREHINTFVDYLSLYPLVKSTKYEESVSSYLRYAEISRVVQQVSKLGDELSGKELGDEEKIFEENVNKVIVLIDKHYGDYVEDAKSYTRLFHLALQKMIERWSPSEREDVAAIILLGFELFFASAAESCDEEELTIMTREYLSEMGLEDEMINLACGDIASFFVDRRRVAA</sequence>
<dbReference type="KEGG" id="gtt:GUITHDRAFT_161037"/>
<reference evidence="4" key="2">
    <citation type="submission" date="2012-11" db="EMBL/GenBank/DDBJ databases">
        <authorList>
            <person name="Kuo A."/>
            <person name="Curtis B.A."/>
            <person name="Tanifuji G."/>
            <person name="Burki F."/>
            <person name="Gruber A."/>
            <person name="Irimia M."/>
            <person name="Maruyama S."/>
            <person name="Arias M.C."/>
            <person name="Ball S.G."/>
            <person name="Gile G.H."/>
            <person name="Hirakawa Y."/>
            <person name="Hopkins J.F."/>
            <person name="Rensing S.A."/>
            <person name="Schmutz J."/>
            <person name="Symeonidi A."/>
            <person name="Elias M."/>
            <person name="Eveleigh R.J."/>
            <person name="Herman E.K."/>
            <person name="Klute M.J."/>
            <person name="Nakayama T."/>
            <person name="Obornik M."/>
            <person name="Reyes-Prieto A."/>
            <person name="Armbrust E.V."/>
            <person name="Aves S.J."/>
            <person name="Beiko R.G."/>
            <person name="Coutinho P."/>
            <person name="Dacks J.B."/>
            <person name="Durnford D.G."/>
            <person name="Fast N.M."/>
            <person name="Green B.R."/>
            <person name="Grisdale C."/>
            <person name="Hempe F."/>
            <person name="Henrissat B."/>
            <person name="Hoppner M.P."/>
            <person name="Ishida K.-I."/>
            <person name="Kim E."/>
            <person name="Koreny L."/>
            <person name="Kroth P.G."/>
            <person name="Liu Y."/>
            <person name="Malik S.-B."/>
            <person name="Maier U.G."/>
            <person name="McRose D."/>
            <person name="Mock T."/>
            <person name="Neilson J.A."/>
            <person name="Onodera N.T."/>
            <person name="Poole A.M."/>
            <person name="Pritham E.J."/>
            <person name="Richards T.A."/>
            <person name="Rocap G."/>
            <person name="Roy S.W."/>
            <person name="Sarai C."/>
            <person name="Schaack S."/>
            <person name="Shirato S."/>
            <person name="Slamovits C.H."/>
            <person name="Spencer D.F."/>
            <person name="Suzuki S."/>
            <person name="Worden A.Z."/>
            <person name="Zauner S."/>
            <person name="Barry K."/>
            <person name="Bell C."/>
            <person name="Bharti A.K."/>
            <person name="Crow J.A."/>
            <person name="Grimwood J."/>
            <person name="Kramer R."/>
            <person name="Lindquist E."/>
            <person name="Lucas S."/>
            <person name="Salamov A."/>
            <person name="McFadden G.I."/>
            <person name="Lane C.E."/>
            <person name="Keeling P.J."/>
            <person name="Gray M.W."/>
            <person name="Grigoriev I.V."/>
            <person name="Archibald J.M."/>
        </authorList>
    </citation>
    <scope>NUCLEOTIDE SEQUENCE</scope>
    <source>
        <strain evidence="4">CCMP2712</strain>
    </source>
</reference>